<proteinExistence type="predicted"/>
<dbReference type="AlphaFoldDB" id="A0A9D2H6I3"/>
<evidence type="ECO:0000313" key="4">
    <source>
        <dbReference type="Proteomes" id="UP000824220"/>
    </source>
</evidence>
<gene>
    <name evidence="3" type="ORF">H9800_08025</name>
</gene>
<dbReference type="EMBL" id="DXAM01000113">
    <property type="protein sequence ID" value="HJA04794.1"/>
    <property type="molecule type" value="Genomic_DNA"/>
</dbReference>
<dbReference type="Proteomes" id="UP000824220">
    <property type="component" value="Unassembled WGS sequence"/>
</dbReference>
<dbReference type="Pfam" id="PF13472">
    <property type="entry name" value="Lipase_GDSL_2"/>
    <property type="match status" value="1"/>
</dbReference>
<keyword evidence="3" id="KW-0378">Hydrolase</keyword>
<feature type="signal peptide" evidence="1">
    <location>
        <begin position="1"/>
        <end position="26"/>
    </location>
</feature>
<organism evidence="3 4">
    <name type="scientific">Candidatus Microbacterium stercoravium</name>
    <dbReference type="NCBI Taxonomy" id="2838697"/>
    <lineage>
        <taxon>Bacteria</taxon>
        <taxon>Bacillati</taxon>
        <taxon>Actinomycetota</taxon>
        <taxon>Actinomycetes</taxon>
        <taxon>Micrococcales</taxon>
        <taxon>Microbacteriaceae</taxon>
        <taxon>Microbacterium</taxon>
    </lineage>
</organism>
<feature type="chain" id="PRO_5038520612" evidence="1">
    <location>
        <begin position="27"/>
        <end position="248"/>
    </location>
</feature>
<evidence type="ECO:0000259" key="2">
    <source>
        <dbReference type="Pfam" id="PF13472"/>
    </source>
</evidence>
<keyword evidence="1" id="KW-0732">Signal</keyword>
<feature type="domain" description="SGNH hydrolase-type esterase" evidence="2">
    <location>
        <begin position="55"/>
        <end position="225"/>
    </location>
</feature>
<dbReference type="SUPFAM" id="SSF52266">
    <property type="entry name" value="SGNH hydrolase"/>
    <property type="match status" value="1"/>
</dbReference>
<reference evidence="3" key="1">
    <citation type="journal article" date="2021" name="PeerJ">
        <title>Extensive microbial diversity within the chicken gut microbiome revealed by metagenomics and culture.</title>
        <authorList>
            <person name="Gilroy R."/>
            <person name="Ravi A."/>
            <person name="Getino M."/>
            <person name="Pursley I."/>
            <person name="Horton D.L."/>
            <person name="Alikhan N.F."/>
            <person name="Baker D."/>
            <person name="Gharbi K."/>
            <person name="Hall N."/>
            <person name="Watson M."/>
            <person name="Adriaenssens E.M."/>
            <person name="Foster-Nyarko E."/>
            <person name="Jarju S."/>
            <person name="Secka A."/>
            <person name="Antonio M."/>
            <person name="Oren A."/>
            <person name="Chaudhuri R.R."/>
            <person name="La Ragione R."/>
            <person name="Hildebrand F."/>
            <person name="Pallen M.J."/>
        </authorList>
    </citation>
    <scope>NUCLEOTIDE SEQUENCE</scope>
    <source>
        <strain evidence="3">ChiHjej8B7-3636</strain>
    </source>
</reference>
<dbReference type="PROSITE" id="PS51257">
    <property type="entry name" value="PROKAR_LIPOPROTEIN"/>
    <property type="match status" value="1"/>
</dbReference>
<dbReference type="CDD" id="cd00229">
    <property type="entry name" value="SGNH_hydrolase"/>
    <property type="match status" value="1"/>
</dbReference>
<dbReference type="Gene3D" id="3.40.50.1110">
    <property type="entry name" value="SGNH hydrolase"/>
    <property type="match status" value="1"/>
</dbReference>
<sequence length="248" mass="25802">MPRLTSRLAAALCAVVSATAALTACASESHGVDVSGGWGGQVGAARAEPEASLLVFGDSWTFGLAATTVTGGYAYRTGQILGWATTVDGENGSGYLRAGQYGGYYGTRVAELDPDLEPDVVVVQGSINDREQPLSALPRAAKAVWSAVAATYPDAELVILGPAPSQLPVDERIAQIDDVLSDLALEQGLDYISPIDDAWITEQNYDAVIDTTPTGHNHPSDDGHAYLAEKLVSELQGTETAAQVAAGR</sequence>
<dbReference type="GO" id="GO:0016787">
    <property type="term" value="F:hydrolase activity"/>
    <property type="evidence" value="ECO:0007669"/>
    <property type="project" value="UniProtKB-KW"/>
</dbReference>
<protein>
    <submittedName>
        <fullName evidence="3">SGNH/GDSL hydrolase family protein</fullName>
    </submittedName>
</protein>
<name>A0A9D2H6I3_9MICO</name>
<dbReference type="InterPro" id="IPR036514">
    <property type="entry name" value="SGNH_hydro_sf"/>
</dbReference>
<dbReference type="InterPro" id="IPR013830">
    <property type="entry name" value="SGNH_hydro"/>
</dbReference>
<comment type="caution">
    <text evidence="3">The sequence shown here is derived from an EMBL/GenBank/DDBJ whole genome shotgun (WGS) entry which is preliminary data.</text>
</comment>
<reference evidence="3" key="2">
    <citation type="submission" date="2021-04" db="EMBL/GenBank/DDBJ databases">
        <authorList>
            <person name="Gilroy R."/>
        </authorList>
    </citation>
    <scope>NUCLEOTIDE SEQUENCE</scope>
    <source>
        <strain evidence="3">ChiHjej8B7-3636</strain>
    </source>
</reference>
<evidence type="ECO:0000256" key="1">
    <source>
        <dbReference type="SAM" id="SignalP"/>
    </source>
</evidence>
<evidence type="ECO:0000313" key="3">
    <source>
        <dbReference type="EMBL" id="HJA04794.1"/>
    </source>
</evidence>
<accession>A0A9D2H6I3</accession>